<dbReference type="GO" id="GO:0005737">
    <property type="term" value="C:cytoplasm"/>
    <property type="evidence" value="ECO:0007669"/>
    <property type="project" value="UniProtKB-SubCell"/>
</dbReference>
<dbReference type="Proteomes" id="UP000243797">
    <property type="component" value="Unassembled WGS sequence"/>
</dbReference>
<evidence type="ECO:0000256" key="4">
    <source>
        <dbReference type="ARBA" id="ARBA00022490"/>
    </source>
</evidence>
<dbReference type="Gene3D" id="1.20.58.190">
    <property type="entry name" value="Translin, domain 1"/>
    <property type="match status" value="1"/>
</dbReference>
<evidence type="ECO:0000256" key="6">
    <source>
        <dbReference type="SAM" id="MobiDB-lite"/>
    </source>
</evidence>
<feature type="region of interest" description="Disordered" evidence="6">
    <location>
        <begin position="317"/>
        <end position="336"/>
    </location>
</feature>
<evidence type="ECO:0000313" key="8">
    <source>
        <dbReference type="Proteomes" id="UP000243797"/>
    </source>
</evidence>
<evidence type="ECO:0000256" key="5">
    <source>
        <dbReference type="ARBA" id="ARBA00023242"/>
    </source>
</evidence>
<dbReference type="Gene3D" id="1.20.58.200">
    <property type="entry name" value="Translin, domain 2"/>
    <property type="match status" value="1"/>
</dbReference>
<dbReference type="InterPro" id="IPR036081">
    <property type="entry name" value="Translin_sf"/>
</dbReference>
<dbReference type="STRING" id="2082308.A0A2K1QGG8"/>
<dbReference type="InterPro" id="IPR016069">
    <property type="entry name" value="Translin_C"/>
</dbReference>
<dbReference type="GO" id="GO:0043565">
    <property type="term" value="F:sequence-specific DNA binding"/>
    <property type="evidence" value="ECO:0007669"/>
    <property type="project" value="InterPro"/>
</dbReference>
<evidence type="ECO:0000256" key="1">
    <source>
        <dbReference type="ARBA" id="ARBA00004123"/>
    </source>
</evidence>
<evidence type="ECO:0000256" key="3">
    <source>
        <dbReference type="ARBA" id="ARBA00005902"/>
    </source>
</evidence>
<sequence length="336" mass="37124">MRITSEETGHLGNVGSVKPAREMQPGSAFPCSPATISIISHSSLPPTSRPPAHVQTMGQKRPRDETMEDSKPPSPFLPMFDGFRKELDEHHDRRERIIKRSRDITAASKKIIFGLQRMRAIGQPLPGHVEKAIKPHVDSIATNYAEVAKDLQGLNNYRYARNITGGNQEYTEAITFQHYLTTGELISYDGMCQKLDTLTRPADGASKGIQYSLDDYVLGLYDMTGELMRFGITAMATNGELPQVTVHPSLGDDVPAEQRTVLSDLRTLRSGLESLEVSRGSSFSRDVDKKADVMRVSVEKVEKALYGLVVRGAERPKGWMPDLEGGGGRREVDVEG</sequence>
<dbReference type="InParanoid" id="A0A2K1QGG8"/>
<name>A0A2K1QGG8_9PEZI</name>
<keyword evidence="8" id="KW-1185">Reference proteome</keyword>
<evidence type="ECO:0000256" key="2">
    <source>
        <dbReference type="ARBA" id="ARBA00004496"/>
    </source>
</evidence>
<dbReference type="InterPro" id="IPR016068">
    <property type="entry name" value="Translin_N"/>
</dbReference>
<dbReference type="CDD" id="cd14820">
    <property type="entry name" value="TRAX"/>
    <property type="match status" value="1"/>
</dbReference>
<comment type="subcellular location">
    <subcellularLocation>
        <location evidence="2">Cytoplasm</location>
    </subcellularLocation>
    <subcellularLocation>
        <location evidence="1">Nucleus</location>
    </subcellularLocation>
</comment>
<dbReference type="OrthoDB" id="31005at2759"/>
<accession>A0A2K1QGG8</accession>
<comment type="similarity">
    <text evidence="3">Belongs to the translin family.</text>
</comment>
<proteinExistence type="inferred from homology"/>
<feature type="compositionally biased region" description="Polar residues" evidence="6">
    <location>
        <begin position="34"/>
        <end position="46"/>
    </location>
</feature>
<feature type="region of interest" description="Disordered" evidence="6">
    <location>
        <begin position="1"/>
        <end position="79"/>
    </location>
</feature>
<dbReference type="Pfam" id="PF01997">
    <property type="entry name" value="Translin"/>
    <property type="match status" value="1"/>
</dbReference>
<dbReference type="EMBL" id="NKHZ01000088">
    <property type="protein sequence ID" value="PNS14254.1"/>
    <property type="molecule type" value="Genomic_DNA"/>
</dbReference>
<dbReference type="InterPro" id="IPR002848">
    <property type="entry name" value="Translin_fam"/>
</dbReference>
<gene>
    <name evidence="7" type="ORF">CAC42_6767</name>
</gene>
<protein>
    <submittedName>
        <fullName evidence="7">Translin-associated protein X</fullName>
    </submittedName>
</protein>
<dbReference type="PANTHER" id="PTHR10741">
    <property type="entry name" value="TRANSLIN AND TRANSLIN ASSOCIATED PROTEIN X"/>
    <property type="match status" value="1"/>
</dbReference>
<reference evidence="7 8" key="1">
    <citation type="submission" date="2017-06" db="EMBL/GenBank/DDBJ databases">
        <title>Draft genome sequence of a variant of Elsinoe murrayae.</title>
        <authorList>
            <person name="Cheng Q."/>
        </authorList>
    </citation>
    <scope>NUCLEOTIDE SEQUENCE [LARGE SCALE GENOMIC DNA]</scope>
    <source>
        <strain evidence="7 8">CQ-2017a</strain>
    </source>
</reference>
<dbReference type="AlphaFoldDB" id="A0A2K1QGG8"/>
<feature type="compositionally biased region" description="Basic and acidic residues" evidence="6">
    <location>
        <begin position="327"/>
        <end position="336"/>
    </location>
</feature>
<keyword evidence="4" id="KW-0963">Cytoplasm</keyword>
<dbReference type="SUPFAM" id="SSF74784">
    <property type="entry name" value="Translin"/>
    <property type="match status" value="1"/>
</dbReference>
<dbReference type="GO" id="GO:0005634">
    <property type="term" value="C:nucleus"/>
    <property type="evidence" value="ECO:0007669"/>
    <property type="project" value="UniProtKB-SubCell"/>
</dbReference>
<organism evidence="7 8">
    <name type="scientific">Sphaceloma murrayae</name>
    <dbReference type="NCBI Taxonomy" id="2082308"/>
    <lineage>
        <taxon>Eukaryota</taxon>
        <taxon>Fungi</taxon>
        <taxon>Dikarya</taxon>
        <taxon>Ascomycota</taxon>
        <taxon>Pezizomycotina</taxon>
        <taxon>Dothideomycetes</taxon>
        <taxon>Dothideomycetidae</taxon>
        <taxon>Myriangiales</taxon>
        <taxon>Elsinoaceae</taxon>
        <taxon>Sphaceloma</taxon>
    </lineage>
</organism>
<keyword evidence="5" id="KW-0539">Nucleus</keyword>
<comment type="caution">
    <text evidence="7">The sequence shown here is derived from an EMBL/GenBank/DDBJ whole genome shotgun (WGS) entry which is preliminary data.</text>
</comment>
<evidence type="ECO:0000313" key="7">
    <source>
        <dbReference type="EMBL" id="PNS14254.1"/>
    </source>
</evidence>
<feature type="compositionally biased region" description="Basic and acidic residues" evidence="6">
    <location>
        <begin position="61"/>
        <end position="71"/>
    </location>
</feature>